<name>A0AAW0Z2D5_9TREE</name>
<comment type="function">
    <text evidence="4">Methyltransferase required for the conversion of 2-polyprenyl-6-methoxy-1,4-benzoquinol (DDMQH2) to 2-polyprenyl-3-methyl-6-methoxy-1,4-benzoquinol (DMQH2).</text>
</comment>
<sequence>MIAPTRLLRLRALAKTNVSRSRHIVTTHAALNVATDGSTSSVPPLTPGGTASGAGAKKTTHFGFKEVPEEEKETLVGGVFSSVASSYDLMNDSMSLGIHRLWKDSFVSTMVPRLPPSLHQNPSALTDPTASSTSSTFKCLDVAGGTGDIALRILDRAREKFACRDIEVEIVDLNQGMLNEGRKRVAKTLYYNTPQITFTHGNAQSLPTHIQDNSIDLYTIAFGIRNCTSLPAVLSEAYRVLKPGGKIGVLEFGKVSNPLFREVYRQYSFSFIPIMGKILAGDADSYQYLVESIERFPSQPEFAKLVQEAGFQTGQMKEGKGGAWTDFTGGIATMWTGVKA</sequence>
<comment type="subunit">
    <text evidence="4">Component of a multi-subunit COQ enzyme complex, composed of at least COQ3, COQ4, COQ5, COQ6, COQ7 and COQ9.</text>
</comment>
<dbReference type="PANTHER" id="PTHR43591:SF24">
    <property type="entry name" value="2-METHOXY-6-POLYPRENYL-1,4-BENZOQUINOL METHYLASE, MITOCHONDRIAL"/>
    <property type="match status" value="1"/>
</dbReference>
<organism evidence="6 7">
    <name type="scientific">Kwoniella newhampshirensis</name>
    <dbReference type="NCBI Taxonomy" id="1651941"/>
    <lineage>
        <taxon>Eukaryota</taxon>
        <taxon>Fungi</taxon>
        <taxon>Dikarya</taxon>
        <taxon>Basidiomycota</taxon>
        <taxon>Agaricomycotina</taxon>
        <taxon>Tremellomycetes</taxon>
        <taxon>Tremellales</taxon>
        <taxon>Cryptococcaceae</taxon>
        <taxon>Kwoniella</taxon>
    </lineage>
</organism>
<evidence type="ECO:0000256" key="2">
    <source>
        <dbReference type="ARBA" id="ARBA00022679"/>
    </source>
</evidence>
<keyword evidence="1 4" id="KW-0489">Methyltransferase</keyword>
<protein>
    <recommendedName>
        <fullName evidence="4">2-methoxy-6-polyprenyl-1,4-benzoquinol methylase, mitochondrial</fullName>
        <ecNumber evidence="4">2.1.1.201</ecNumber>
    </recommendedName>
    <alternativeName>
        <fullName evidence="4">Ubiquinone biosynthesis methyltransferase COQ5</fullName>
    </alternativeName>
</protein>
<dbReference type="InterPro" id="IPR023576">
    <property type="entry name" value="UbiE/COQ5_MeTrFase_CS"/>
</dbReference>
<evidence type="ECO:0000256" key="4">
    <source>
        <dbReference type="HAMAP-Rule" id="MF_03191"/>
    </source>
</evidence>
<dbReference type="EC" id="2.1.1.201" evidence="4"/>
<accession>A0AAW0Z2D5</accession>
<feature type="binding site" evidence="4">
    <location>
        <begin position="202"/>
        <end position="203"/>
    </location>
    <ligand>
        <name>S-adenosyl-L-methionine</name>
        <dbReference type="ChEBI" id="CHEBI:59789"/>
    </ligand>
</feature>
<dbReference type="AlphaFoldDB" id="A0AAW0Z2D5"/>
<evidence type="ECO:0000313" key="7">
    <source>
        <dbReference type="Proteomes" id="UP001388673"/>
    </source>
</evidence>
<comment type="caution">
    <text evidence="4">Lacks conserved residue(s) required for the propagation of feature annotation.</text>
</comment>
<dbReference type="Pfam" id="PF01209">
    <property type="entry name" value="Ubie_methyltran"/>
    <property type="match status" value="1"/>
</dbReference>
<keyword evidence="4" id="KW-0831">Ubiquinone biosynthesis</keyword>
<dbReference type="HAMAP" id="MF_01813">
    <property type="entry name" value="MenG_UbiE_methyltr"/>
    <property type="match status" value="1"/>
</dbReference>
<comment type="similarity">
    <text evidence="4">Belongs to the class I-like SAM-binding methyltransferase superfamily. MenG/UbiE family.</text>
</comment>
<dbReference type="GO" id="GO:0031314">
    <property type="term" value="C:extrinsic component of mitochondrial inner membrane"/>
    <property type="evidence" value="ECO:0007669"/>
    <property type="project" value="UniProtKB-UniRule"/>
</dbReference>
<dbReference type="FunFam" id="3.40.50.150:FF:000250">
    <property type="entry name" value="Ubiquinone/menaquinone biosynthesis C-methyltransferase UbiE"/>
    <property type="match status" value="1"/>
</dbReference>
<comment type="subcellular location">
    <subcellularLocation>
        <location evidence="4">Mitochondrion inner membrane</location>
        <topology evidence="4">Peripheral membrane protein</topology>
        <orientation evidence="4">Matrix side</orientation>
    </subcellularLocation>
</comment>
<dbReference type="Proteomes" id="UP001388673">
    <property type="component" value="Unassembled WGS sequence"/>
</dbReference>
<dbReference type="GO" id="GO:0008425">
    <property type="term" value="F:2-methoxy-6-polyprenyl-1,4-benzoquinol methyltransferase activity"/>
    <property type="evidence" value="ECO:0007669"/>
    <property type="project" value="UniProtKB-UniRule"/>
</dbReference>
<dbReference type="PROSITE" id="PS01183">
    <property type="entry name" value="UBIE_1"/>
    <property type="match status" value="1"/>
</dbReference>
<keyword evidence="4" id="KW-0999">Mitochondrion inner membrane</keyword>
<comment type="catalytic activity">
    <reaction evidence="4">
        <text>a 2-methoxy-6-(all-trans-polyprenyl)benzene-1,4-diol + S-adenosyl-L-methionine = a 5-methoxy-2-methyl-3-(all-trans-polyprenyl)benzene-1,4-diol + S-adenosyl-L-homocysteine + H(+)</text>
        <dbReference type="Rhea" id="RHEA:28286"/>
        <dbReference type="Rhea" id="RHEA-COMP:10858"/>
        <dbReference type="Rhea" id="RHEA-COMP:10859"/>
        <dbReference type="ChEBI" id="CHEBI:15378"/>
        <dbReference type="ChEBI" id="CHEBI:57856"/>
        <dbReference type="ChEBI" id="CHEBI:59789"/>
        <dbReference type="ChEBI" id="CHEBI:84166"/>
        <dbReference type="ChEBI" id="CHEBI:84167"/>
        <dbReference type="EC" id="2.1.1.201"/>
    </reaction>
</comment>
<dbReference type="Gene3D" id="3.40.50.150">
    <property type="entry name" value="Vaccinia Virus protein VP39"/>
    <property type="match status" value="1"/>
</dbReference>
<gene>
    <name evidence="4" type="primary">COQ5</name>
    <name evidence="6" type="ORF">IAR55_001499</name>
</gene>
<proteinExistence type="inferred from homology"/>
<dbReference type="InterPro" id="IPR029063">
    <property type="entry name" value="SAM-dependent_MTases_sf"/>
</dbReference>
<evidence type="ECO:0000313" key="6">
    <source>
        <dbReference type="EMBL" id="KAK8864253.1"/>
    </source>
</evidence>
<dbReference type="PROSITE" id="PS51608">
    <property type="entry name" value="SAM_MT_UBIE"/>
    <property type="match status" value="1"/>
</dbReference>
<dbReference type="InterPro" id="IPR004033">
    <property type="entry name" value="UbiE/COQ5_MeTrFase"/>
</dbReference>
<comment type="pathway">
    <text evidence="4">Cofactor biosynthesis; ubiquinone biosynthesis.</text>
</comment>
<feature type="region of interest" description="Disordered" evidence="5">
    <location>
        <begin position="36"/>
        <end position="56"/>
    </location>
</feature>
<keyword evidence="4" id="KW-0496">Mitochondrion</keyword>
<dbReference type="PROSITE" id="PS01184">
    <property type="entry name" value="UBIE_2"/>
    <property type="match status" value="1"/>
</dbReference>
<reference evidence="6 7" key="1">
    <citation type="journal article" date="2024" name="bioRxiv">
        <title>Comparative genomics of Cryptococcus and Kwoniella reveals pathogenesis evolution and contrasting karyotype dynamics via intercentromeric recombination or chromosome fusion.</title>
        <authorList>
            <person name="Coelho M.A."/>
            <person name="David-Palma M."/>
            <person name="Shea T."/>
            <person name="Bowers K."/>
            <person name="McGinley-Smith S."/>
            <person name="Mohammad A.W."/>
            <person name="Gnirke A."/>
            <person name="Yurkov A.M."/>
            <person name="Nowrousian M."/>
            <person name="Sun S."/>
            <person name="Cuomo C.A."/>
            <person name="Heitman J."/>
        </authorList>
    </citation>
    <scope>NUCLEOTIDE SEQUENCE [LARGE SCALE GENOMIC DNA]</scope>
    <source>
        <strain evidence="6 7">CBS 13917</strain>
    </source>
</reference>
<keyword evidence="7" id="KW-1185">Reference proteome</keyword>
<keyword evidence="2 4" id="KW-0808">Transferase</keyword>
<evidence type="ECO:0000256" key="3">
    <source>
        <dbReference type="ARBA" id="ARBA00022691"/>
    </source>
</evidence>
<dbReference type="NCBIfam" id="TIGR01934">
    <property type="entry name" value="MenG_MenH_UbiE"/>
    <property type="match status" value="1"/>
</dbReference>
<dbReference type="CDD" id="cd02440">
    <property type="entry name" value="AdoMet_MTases"/>
    <property type="match status" value="1"/>
</dbReference>
<dbReference type="GO" id="GO:0032259">
    <property type="term" value="P:methylation"/>
    <property type="evidence" value="ECO:0007669"/>
    <property type="project" value="UniProtKB-KW"/>
</dbReference>
<dbReference type="SUPFAM" id="SSF53335">
    <property type="entry name" value="S-adenosyl-L-methionine-dependent methyltransferases"/>
    <property type="match status" value="1"/>
</dbReference>
<keyword evidence="3 4" id="KW-0949">S-adenosyl-L-methionine</keyword>
<evidence type="ECO:0000256" key="5">
    <source>
        <dbReference type="SAM" id="MobiDB-lite"/>
    </source>
</evidence>
<comment type="caution">
    <text evidence="6">The sequence shown here is derived from an EMBL/GenBank/DDBJ whole genome shotgun (WGS) entry which is preliminary data.</text>
</comment>
<feature type="binding site" evidence="4">
    <location>
        <position position="146"/>
    </location>
    <ligand>
        <name>S-adenosyl-L-methionine</name>
        <dbReference type="ChEBI" id="CHEBI:59789"/>
    </ligand>
</feature>
<evidence type="ECO:0000256" key="1">
    <source>
        <dbReference type="ARBA" id="ARBA00022603"/>
    </source>
</evidence>
<dbReference type="EMBL" id="JBCAWK010000003">
    <property type="protein sequence ID" value="KAK8864253.1"/>
    <property type="molecule type" value="Genomic_DNA"/>
</dbReference>
<feature type="compositionally biased region" description="Low complexity" evidence="5">
    <location>
        <begin position="47"/>
        <end position="56"/>
    </location>
</feature>
<feature type="binding site" evidence="4">
    <location>
        <position position="172"/>
    </location>
    <ligand>
        <name>S-adenosyl-L-methionine</name>
        <dbReference type="ChEBI" id="CHEBI:59789"/>
    </ligand>
</feature>
<keyword evidence="4" id="KW-0472">Membrane</keyword>
<dbReference type="PANTHER" id="PTHR43591">
    <property type="entry name" value="METHYLTRANSFERASE"/>
    <property type="match status" value="1"/>
</dbReference>